<organism evidence="1 2">
    <name type="scientific">Leptospira santarosai str. CBC1416</name>
    <dbReference type="NCBI Taxonomy" id="1193059"/>
    <lineage>
        <taxon>Bacteria</taxon>
        <taxon>Pseudomonadati</taxon>
        <taxon>Spirochaetota</taxon>
        <taxon>Spirochaetia</taxon>
        <taxon>Leptospirales</taxon>
        <taxon>Leptospiraceae</taxon>
        <taxon>Leptospira</taxon>
    </lineage>
</organism>
<name>M6VNZ7_9LEPT</name>
<evidence type="ECO:0000313" key="1">
    <source>
        <dbReference type="EMBL" id="EMO59232.1"/>
    </source>
</evidence>
<dbReference type="AlphaFoldDB" id="M6VNZ7"/>
<protein>
    <submittedName>
        <fullName evidence="1">Uncharacterized protein</fullName>
    </submittedName>
</protein>
<reference evidence="1 2" key="1">
    <citation type="submission" date="2013-01" db="EMBL/GenBank/DDBJ databases">
        <authorList>
            <person name="Harkins D.M."/>
            <person name="Durkin A.S."/>
            <person name="Brinkac L.M."/>
            <person name="Haft D.H."/>
            <person name="Selengut J.D."/>
            <person name="Sanka R."/>
            <person name="DePew J."/>
            <person name="Purushe J."/>
            <person name="Matthias M.A."/>
            <person name="Vinetz J.M."/>
            <person name="Sutton G.G."/>
            <person name="Nierman W.C."/>
            <person name="Fouts D.E."/>
        </authorList>
    </citation>
    <scope>NUCLEOTIDE SEQUENCE [LARGE SCALE GENOMIC DNA]</scope>
    <source>
        <strain evidence="1 2">CBC1416</strain>
    </source>
</reference>
<sequence length="191" mass="23385">MDFIKMIKALVFIFYLTFGLLPLRCGEISSDAELLKEFRLDTYDIRFLQNETNEHDLSGRYYESSFSIYPHESNIFKETNVQEVLREFEGCRNLFRVNYFIEEDFNDDNAELYIYEEEKGFLYVDERKCKEPITDSGNLDGYKRYELIKKRGIIRETWRYRHIKGKWFLYYRQFYQAYTPPNTKEEKFRKV</sequence>
<dbReference type="Proteomes" id="UP000012149">
    <property type="component" value="Unassembled WGS sequence"/>
</dbReference>
<comment type="caution">
    <text evidence="1">The sequence shown here is derived from an EMBL/GenBank/DDBJ whole genome shotgun (WGS) entry which is preliminary data.</text>
</comment>
<proteinExistence type="predicted"/>
<accession>M6VNZ7</accession>
<gene>
    <name evidence="1" type="ORF">LEP1GSC161_0800</name>
</gene>
<dbReference type="EMBL" id="AKWE02000040">
    <property type="protein sequence ID" value="EMO59232.1"/>
    <property type="molecule type" value="Genomic_DNA"/>
</dbReference>
<evidence type="ECO:0000313" key="2">
    <source>
        <dbReference type="Proteomes" id="UP000012149"/>
    </source>
</evidence>